<comment type="caution">
    <text evidence="3">The sequence shown here is derived from an EMBL/GenBank/DDBJ whole genome shotgun (WGS) entry which is preliminary data.</text>
</comment>
<evidence type="ECO:0000256" key="1">
    <source>
        <dbReference type="ARBA" id="ARBA00022801"/>
    </source>
</evidence>
<organism evidence="3 4">
    <name type="scientific">Piscinibacter sakaiensis</name>
    <name type="common">Ideonella sakaiensis</name>
    <dbReference type="NCBI Taxonomy" id="1547922"/>
    <lineage>
        <taxon>Bacteria</taxon>
        <taxon>Pseudomonadati</taxon>
        <taxon>Pseudomonadota</taxon>
        <taxon>Betaproteobacteria</taxon>
        <taxon>Burkholderiales</taxon>
        <taxon>Sphaerotilaceae</taxon>
        <taxon>Piscinibacter</taxon>
    </lineage>
</organism>
<accession>A0A0K8P1D2</accession>
<dbReference type="Gene3D" id="3.40.50.1820">
    <property type="entry name" value="alpha/beta hydrolase"/>
    <property type="match status" value="1"/>
</dbReference>
<sequence>MLSLSLVTAQAQAPAAAPPPIEDFFKNPAISGPQLSPNGKYLAVLTPVGERMNLAVVDLETRKGTAITNVSGFDVLEPRWIGNDRLIFSVGQQNSPTGAGQFAGGGLFVVSRDGKESRQLAKTVRETRSSGQFVYRRMEFLRRIPGTDEEILVAANLRSADSEDVYRLNLRTGRTALVTSSRPERTVEWVLDDKGVPRVARSWIKDTSQYIWHYRKDADSPFTEIARTDSAKGPSFAVLGFLSDGKTLMVAGNPGGRDTMAVYRFDPEAKQFGELLAQHPRYDMGADAQGEGVPGVILEPDTDRVKGYAVQADKPQVVWLDEKEAKTQAAIDGALPDTFNTFRRFPNSSRILVTSRSDVQPERWYLLDEEKRTLEELFSSRPWVTKAHRVQQRSFVYKTRDGLEIPGYYFLPAGYKPGDKLPTIVHIHGGPSARADTWGRGFGVLEGQLFASRGYAVVVPNFRVTPGLGTKLYYAGIGTFGRQMSEDHEDAAAWAVKEGFADPKRMCISGASYGGYATLWALAKTPDLFKCGIAGLVVSDVERILSSQAGDIATSESAIQFWHELVGLKQNPNALRDYSPVRAAAKIKAPLFMYAGADDIRTPLEQTTAMISALESAGNPPKDVVIKKEEGHGFGKVENNVDLYTRILKFLDEQIGSKSR</sequence>
<reference evidence="4" key="1">
    <citation type="submission" date="2015-07" db="EMBL/GenBank/DDBJ databases">
        <title>Discovery of a poly(ethylene terephthalate assimilation.</title>
        <authorList>
            <person name="Yoshida S."/>
            <person name="Hiraga K."/>
            <person name="Takehana T."/>
            <person name="Taniguchi I."/>
            <person name="Yamaji H."/>
            <person name="Maeda Y."/>
            <person name="Toyohara K."/>
            <person name="Miyamoto K."/>
            <person name="Kimura Y."/>
            <person name="Oda K."/>
        </authorList>
    </citation>
    <scope>NUCLEOTIDE SEQUENCE [LARGE SCALE GENOMIC DNA]</scope>
    <source>
        <strain evidence="4">NBRC 110686 / TISTR 2288 / 201-F6</strain>
    </source>
</reference>
<feature type="domain" description="Peptidase S9 prolyl oligopeptidase catalytic" evidence="2">
    <location>
        <begin position="446"/>
        <end position="657"/>
    </location>
</feature>
<dbReference type="GO" id="GO:0006508">
    <property type="term" value="P:proteolysis"/>
    <property type="evidence" value="ECO:0007669"/>
    <property type="project" value="InterPro"/>
</dbReference>
<dbReference type="AlphaFoldDB" id="A0A0K8P1D2"/>
<keyword evidence="1" id="KW-0378">Hydrolase</keyword>
<evidence type="ECO:0000259" key="2">
    <source>
        <dbReference type="Pfam" id="PF00326"/>
    </source>
</evidence>
<dbReference type="InterPro" id="IPR029058">
    <property type="entry name" value="AB_hydrolase_fold"/>
</dbReference>
<keyword evidence="4" id="KW-1185">Reference proteome</keyword>
<dbReference type="GO" id="GO:0004252">
    <property type="term" value="F:serine-type endopeptidase activity"/>
    <property type="evidence" value="ECO:0007669"/>
    <property type="project" value="TreeGrafter"/>
</dbReference>
<dbReference type="EMBL" id="BBYR01000036">
    <property type="protein sequence ID" value="GAP36472.1"/>
    <property type="molecule type" value="Genomic_DNA"/>
</dbReference>
<reference evidence="3 4" key="2">
    <citation type="journal article" date="2016" name="Science">
        <title>A bacterium that degrades and assimilates poly(ethylene terephthalate).</title>
        <authorList>
            <person name="Yoshida S."/>
            <person name="Hiraga K."/>
            <person name="Takehana T."/>
            <person name="Taniguchi I."/>
            <person name="Yamaji H."/>
            <person name="Maeda Y."/>
            <person name="Toyohara K."/>
            <person name="Miyamoto K."/>
            <person name="Kimura Y."/>
            <person name="Oda K."/>
        </authorList>
    </citation>
    <scope>NUCLEOTIDE SEQUENCE [LARGE SCALE GENOMIC DNA]</scope>
    <source>
        <strain evidence="4">NBRC 110686 / TISTR 2288 / 201-F6</strain>
    </source>
</reference>
<dbReference type="PANTHER" id="PTHR42776">
    <property type="entry name" value="SERINE PEPTIDASE S9 FAMILY MEMBER"/>
    <property type="match status" value="1"/>
</dbReference>
<dbReference type="Gene3D" id="2.120.10.30">
    <property type="entry name" value="TolB, C-terminal domain"/>
    <property type="match status" value="1"/>
</dbReference>
<dbReference type="InterPro" id="IPR011042">
    <property type="entry name" value="6-blade_b-propeller_TolB-like"/>
</dbReference>
<evidence type="ECO:0000313" key="3">
    <source>
        <dbReference type="EMBL" id="GAP36472.1"/>
    </source>
</evidence>
<name>A0A0K8P1D2_PISS1</name>
<dbReference type="Proteomes" id="UP000037660">
    <property type="component" value="Unassembled WGS sequence"/>
</dbReference>
<dbReference type="InterPro" id="IPR001375">
    <property type="entry name" value="Peptidase_S9_cat"/>
</dbReference>
<proteinExistence type="predicted"/>
<dbReference type="STRING" id="1547922.ISF6_2312"/>
<evidence type="ECO:0000313" key="4">
    <source>
        <dbReference type="Proteomes" id="UP000037660"/>
    </source>
</evidence>
<dbReference type="SUPFAM" id="SSF82171">
    <property type="entry name" value="DPP6 N-terminal domain-like"/>
    <property type="match status" value="1"/>
</dbReference>
<dbReference type="SUPFAM" id="SSF53474">
    <property type="entry name" value="alpha/beta-Hydrolases"/>
    <property type="match status" value="1"/>
</dbReference>
<gene>
    <name evidence="3" type="ORF">ISF6_2312</name>
</gene>
<dbReference type="Pfam" id="PF00326">
    <property type="entry name" value="Peptidase_S9"/>
    <property type="match status" value="1"/>
</dbReference>
<dbReference type="RefSeq" id="WP_054020464.1">
    <property type="nucleotide sequence ID" value="NZ_BBYR01000036.1"/>
</dbReference>
<protein>
    <recommendedName>
        <fullName evidence="2">Peptidase S9 prolyl oligopeptidase catalytic domain-containing protein</fullName>
    </recommendedName>
</protein>
<dbReference type="PANTHER" id="PTHR42776:SF27">
    <property type="entry name" value="DIPEPTIDYL PEPTIDASE FAMILY MEMBER 6"/>
    <property type="match status" value="1"/>
</dbReference>